<evidence type="ECO:0000256" key="6">
    <source>
        <dbReference type="ARBA" id="ARBA00022552"/>
    </source>
</evidence>
<keyword evidence="4" id="KW-0004">4Fe-4S</keyword>
<dbReference type="SUPFAM" id="SSF102114">
    <property type="entry name" value="Radical SAM enzymes"/>
    <property type="match status" value="1"/>
</dbReference>
<comment type="cofactor">
    <cofactor evidence="1">
        <name>[4Fe-4S] cluster</name>
        <dbReference type="ChEBI" id="CHEBI:49883"/>
    </cofactor>
</comment>
<keyword evidence="6" id="KW-0698">rRNA processing</keyword>
<evidence type="ECO:0000256" key="4">
    <source>
        <dbReference type="ARBA" id="ARBA00022485"/>
    </source>
</evidence>
<evidence type="ECO:0000256" key="1">
    <source>
        <dbReference type="ARBA" id="ARBA00001966"/>
    </source>
</evidence>
<dbReference type="GO" id="GO:0008173">
    <property type="term" value="F:RNA methyltransferase activity"/>
    <property type="evidence" value="ECO:0007669"/>
    <property type="project" value="InterPro"/>
</dbReference>
<dbReference type="OrthoDB" id="9793973at2"/>
<evidence type="ECO:0000256" key="8">
    <source>
        <dbReference type="ARBA" id="ARBA00022679"/>
    </source>
</evidence>
<keyword evidence="13" id="KW-1015">Disulfide bond</keyword>
<dbReference type="InterPro" id="IPR058240">
    <property type="entry name" value="rSAM_sf"/>
</dbReference>
<keyword evidence="16" id="KW-1185">Reference proteome</keyword>
<dbReference type="SFLD" id="SFLDS00029">
    <property type="entry name" value="Radical_SAM"/>
    <property type="match status" value="1"/>
</dbReference>
<keyword evidence="12" id="KW-0411">Iron-sulfur</keyword>
<feature type="domain" description="Radical SAM core" evidence="14">
    <location>
        <begin position="97"/>
        <end position="330"/>
    </location>
</feature>
<keyword evidence="9" id="KW-0949">S-adenosyl-L-methionine</keyword>
<accession>S0FV30</accession>
<keyword evidence="7 15" id="KW-0489">Methyltransferase</keyword>
<evidence type="ECO:0000256" key="9">
    <source>
        <dbReference type="ARBA" id="ARBA00022691"/>
    </source>
</evidence>
<evidence type="ECO:0000313" key="16">
    <source>
        <dbReference type="Proteomes" id="UP000014216"/>
    </source>
</evidence>
<dbReference type="GO" id="GO:0030488">
    <property type="term" value="P:tRNA methylation"/>
    <property type="evidence" value="ECO:0007669"/>
    <property type="project" value="InterPro"/>
</dbReference>
<dbReference type="Gene3D" id="3.20.20.70">
    <property type="entry name" value="Aldolase class I"/>
    <property type="match status" value="1"/>
</dbReference>
<evidence type="ECO:0000256" key="7">
    <source>
        <dbReference type="ARBA" id="ARBA00022603"/>
    </source>
</evidence>
<dbReference type="AlphaFoldDB" id="S0FV30"/>
<evidence type="ECO:0000256" key="13">
    <source>
        <dbReference type="ARBA" id="ARBA00023157"/>
    </source>
</evidence>
<comment type="similarity">
    <text evidence="3">Belongs to the radical SAM superfamily. RlmN family.</text>
</comment>
<evidence type="ECO:0000256" key="5">
    <source>
        <dbReference type="ARBA" id="ARBA00022490"/>
    </source>
</evidence>
<evidence type="ECO:0000256" key="12">
    <source>
        <dbReference type="ARBA" id="ARBA00023014"/>
    </source>
</evidence>
<dbReference type="InterPro" id="IPR004383">
    <property type="entry name" value="rRNA_lsu_MTrfase_RlmN/Cfr"/>
</dbReference>
<dbReference type="GO" id="GO:0005737">
    <property type="term" value="C:cytoplasm"/>
    <property type="evidence" value="ECO:0007669"/>
    <property type="project" value="UniProtKB-SubCell"/>
</dbReference>
<dbReference type="SFLD" id="SFLDG01062">
    <property type="entry name" value="methyltransferase_(Class_A)"/>
    <property type="match status" value="1"/>
</dbReference>
<dbReference type="PATRIC" id="fig|1286635.3.peg.3031"/>
<dbReference type="Proteomes" id="UP000014216">
    <property type="component" value="Unassembled WGS sequence"/>
</dbReference>
<evidence type="ECO:0000313" key="15">
    <source>
        <dbReference type="EMBL" id="EMS78958.1"/>
    </source>
</evidence>
<dbReference type="InterPro" id="IPR027492">
    <property type="entry name" value="RNA_MTrfase_RlmN"/>
</dbReference>
<dbReference type="EMBL" id="APJX01000006">
    <property type="protein sequence ID" value="EMS78958.1"/>
    <property type="molecule type" value="Genomic_DNA"/>
</dbReference>
<dbReference type="InterPro" id="IPR007197">
    <property type="entry name" value="rSAM"/>
</dbReference>
<evidence type="ECO:0000256" key="10">
    <source>
        <dbReference type="ARBA" id="ARBA00022723"/>
    </source>
</evidence>
<protein>
    <submittedName>
        <fullName evidence="15">Ribosomal RNA large subunit methyltransferase N 1</fullName>
        <ecNumber evidence="15">2.1.1.192</ecNumber>
    </submittedName>
</protein>
<dbReference type="GO" id="GO:0046872">
    <property type="term" value="F:metal ion binding"/>
    <property type="evidence" value="ECO:0007669"/>
    <property type="project" value="UniProtKB-KW"/>
</dbReference>
<dbReference type="EC" id="2.1.1.192" evidence="15"/>
<dbReference type="InterPro" id="IPR013785">
    <property type="entry name" value="Aldolase_TIM"/>
</dbReference>
<keyword evidence="8 15" id="KW-0808">Transferase</keyword>
<keyword evidence="11" id="KW-0408">Iron</keyword>
<dbReference type="PANTHER" id="PTHR30544:SF5">
    <property type="entry name" value="RADICAL SAM CORE DOMAIN-CONTAINING PROTEIN"/>
    <property type="match status" value="1"/>
</dbReference>
<dbReference type="InterPro" id="IPR040072">
    <property type="entry name" value="Methyltransferase_A"/>
</dbReference>
<dbReference type="Pfam" id="PF04055">
    <property type="entry name" value="Radical_SAM"/>
    <property type="match status" value="1"/>
</dbReference>
<gene>
    <name evidence="15" type="primary">rlmN</name>
    <name evidence="15" type="ORF">Dpo_6c01570</name>
</gene>
<keyword evidence="5" id="KW-0963">Cytoplasm</keyword>
<keyword evidence="10" id="KW-0479">Metal-binding</keyword>
<dbReference type="GO" id="GO:0051539">
    <property type="term" value="F:4 iron, 4 sulfur cluster binding"/>
    <property type="evidence" value="ECO:0007669"/>
    <property type="project" value="UniProtKB-KW"/>
</dbReference>
<dbReference type="PANTHER" id="PTHR30544">
    <property type="entry name" value="23S RRNA METHYLTRANSFERASE"/>
    <property type="match status" value="1"/>
</dbReference>
<dbReference type="CDD" id="cd01335">
    <property type="entry name" value="Radical_SAM"/>
    <property type="match status" value="1"/>
</dbReference>
<evidence type="ECO:0000256" key="2">
    <source>
        <dbReference type="ARBA" id="ARBA00004496"/>
    </source>
</evidence>
<dbReference type="PROSITE" id="PS51918">
    <property type="entry name" value="RADICAL_SAM"/>
    <property type="match status" value="1"/>
</dbReference>
<dbReference type="PIRSF" id="PIRSF006004">
    <property type="entry name" value="CHP00048"/>
    <property type="match status" value="1"/>
</dbReference>
<dbReference type="SFLD" id="SFLDF00275">
    <property type="entry name" value="adenosine_C2_methyltransferase"/>
    <property type="match status" value="1"/>
</dbReference>
<evidence type="ECO:0000259" key="14">
    <source>
        <dbReference type="PROSITE" id="PS51918"/>
    </source>
</evidence>
<name>S0FV30_9BACT</name>
<dbReference type="GO" id="GO:0070475">
    <property type="term" value="P:rRNA base methylation"/>
    <property type="evidence" value="ECO:0007669"/>
    <property type="project" value="InterPro"/>
</dbReference>
<sequence length="340" mass="37893">MNILALTLNQLVRIFETDYGKGRFHARALYREIFKHGNTVPFKAPEFAVSGALARSLEQALVLAPGKVVDIFEEGDLTKFITRLSDGRKIESVIVPMNRYNTLCVSTQVGCRMGCTFCETGRMGLKRHLAVHEITGQLFNARYTLKKPVKNIVFMGMGEPLDNFEFVMAAVHIMNEQQGFDIALRHMTLSTAGLVPGIEKLAKQNLPGIRLAVSINAPDNETRSRLMPVNRAWPLETLKTALSRFPLPHKGTFLFEYILIKGVNDSPAHAEQLAAFIHPLPVRLNLIPCNPVPGLGFESPSDEQMNQFSQHLVKQGIFVIRRWSKGRSVSAGCGQLGRSR</sequence>
<organism evidence="15 16">
    <name type="scientific">Desulfotignum phosphitoxidans DSM 13687</name>
    <dbReference type="NCBI Taxonomy" id="1286635"/>
    <lineage>
        <taxon>Bacteria</taxon>
        <taxon>Pseudomonadati</taxon>
        <taxon>Thermodesulfobacteriota</taxon>
        <taxon>Desulfobacteria</taxon>
        <taxon>Desulfobacterales</taxon>
        <taxon>Desulfobacteraceae</taxon>
        <taxon>Desulfotignum</taxon>
    </lineage>
</organism>
<evidence type="ECO:0000256" key="11">
    <source>
        <dbReference type="ARBA" id="ARBA00023004"/>
    </source>
</evidence>
<comment type="caution">
    <text evidence="15">The sequence shown here is derived from an EMBL/GenBank/DDBJ whole genome shotgun (WGS) entry which is preliminary data.</text>
</comment>
<evidence type="ECO:0000256" key="3">
    <source>
        <dbReference type="ARBA" id="ARBA00007544"/>
    </source>
</evidence>
<dbReference type="RefSeq" id="WP_006966798.1">
    <property type="nucleotide sequence ID" value="NZ_APJX01000006.1"/>
</dbReference>
<reference evidence="15 16" key="1">
    <citation type="journal article" date="2013" name="Genome Announc.">
        <title>Draft Genome Sequence of Desulfotignum phosphitoxidans DSM 13687 Strain FiPS-3.</title>
        <authorList>
            <person name="Poehlein A."/>
            <person name="Daniel R."/>
            <person name="Simeonova D.D."/>
        </authorList>
    </citation>
    <scope>NUCLEOTIDE SEQUENCE [LARGE SCALE GENOMIC DNA]</scope>
    <source>
        <strain evidence="15 16">DSM 13687</strain>
    </source>
</reference>
<proteinExistence type="inferred from homology"/>
<dbReference type="NCBIfam" id="TIGR00048">
    <property type="entry name" value="rRNA_mod_RlmN"/>
    <property type="match status" value="1"/>
</dbReference>
<comment type="subcellular location">
    <subcellularLocation>
        <location evidence="2">Cytoplasm</location>
    </subcellularLocation>
</comment>